<evidence type="ECO:0000259" key="8">
    <source>
        <dbReference type="PROSITE" id="PS50011"/>
    </source>
</evidence>
<evidence type="ECO:0000256" key="5">
    <source>
        <dbReference type="ARBA" id="ARBA00022777"/>
    </source>
</evidence>
<feature type="binding site" evidence="7">
    <location>
        <position position="41"/>
    </location>
    <ligand>
        <name>ATP</name>
        <dbReference type="ChEBI" id="CHEBI:30616"/>
    </ligand>
</feature>
<dbReference type="PROSITE" id="PS00107">
    <property type="entry name" value="PROTEIN_KINASE_ATP"/>
    <property type="match status" value="1"/>
</dbReference>
<dbReference type="GO" id="GO:0004674">
    <property type="term" value="F:protein serine/threonine kinase activity"/>
    <property type="evidence" value="ECO:0007669"/>
    <property type="project" value="UniProtKB-KW"/>
</dbReference>
<accession>A0A7K0D528</accession>
<dbReference type="InterPro" id="IPR000719">
    <property type="entry name" value="Prot_kinase_dom"/>
</dbReference>
<evidence type="ECO:0000313" key="9">
    <source>
        <dbReference type="EMBL" id="MQY20839.1"/>
    </source>
</evidence>
<dbReference type="PROSITE" id="PS50011">
    <property type="entry name" value="PROTEIN_KINASE_DOM"/>
    <property type="match status" value="1"/>
</dbReference>
<dbReference type="EC" id="2.7.11.1" evidence="1"/>
<organism evidence="9 10">
    <name type="scientific">Nocardia macrotermitis</name>
    <dbReference type="NCBI Taxonomy" id="2585198"/>
    <lineage>
        <taxon>Bacteria</taxon>
        <taxon>Bacillati</taxon>
        <taxon>Actinomycetota</taxon>
        <taxon>Actinomycetes</taxon>
        <taxon>Mycobacteriales</taxon>
        <taxon>Nocardiaceae</taxon>
        <taxon>Nocardia</taxon>
    </lineage>
</organism>
<evidence type="ECO:0000256" key="3">
    <source>
        <dbReference type="ARBA" id="ARBA00022679"/>
    </source>
</evidence>
<feature type="domain" description="Protein kinase" evidence="8">
    <location>
        <begin position="14"/>
        <end position="297"/>
    </location>
</feature>
<keyword evidence="6 7" id="KW-0067">ATP-binding</keyword>
<evidence type="ECO:0000256" key="1">
    <source>
        <dbReference type="ARBA" id="ARBA00012513"/>
    </source>
</evidence>
<evidence type="ECO:0000256" key="2">
    <source>
        <dbReference type="ARBA" id="ARBA00022527"/>
    </source>
</evidence>
<reference evidence="9 10" key="1">
    <citation type="submission" date="2019-10" db="EMBL/GenBank/DDBJ databases">
        <title>Nocardia macrotermitis sp. nov. and Nocardia aurantia sp. nov., isolated from the gut of fungus growing-termite Macrotermes natalensis.</title>
        <authorList>
            <person name="Benndorf R."/>
            <person name="Schwitalla J."/>
            <person name="Martin K."/>
            <person name="De Beer W."/>
            <person name="Kaster A.-K."/>
            <person name="Vollmers J."/>
            <person name="Poulsen M."/>
            <person name="Beemelmanns C."/>
        </authorList>
    </citation>
    <scope>NUCLEOTIDE SEQUENCE [LARGE SCALE GENOMIC DNA]</scope>
    <source>
        <strain evidence="9 10">RB20</strain>
    </source>
</reference>
<evidence type="ECO:0000313" key="10">
    <source>
        <dbReference type="Proteomes" id="UP000438448"/>
    </source>
</evidence>
<keyword evidence="2" id="KW-0723">Serine/threonine-protein kinase</keyword>
<evidence type="ECO:0000256" key="6">
    <source>
        <dbReference type="ARBA" id="ARBA00022840"/>
    </source>
</evidence>
<dbReference type="Pfam" id="PF00069">
    <property type="entry name" value="Pkinase"/>
    <property type="match status" value="1"/>
</dbReference>
<evidence type="ECO:0000256" key="4">
    <source>
        <dbReference type="ARBA" id="ARBA00022741"/>
    </source>
</evidence>
<dbReference type="InterPro" id="IPR008271">
    <property type="entry name" value="Ser/Thr_kinase_AS"/>
</dbReference>
<protein>
    <recommendedName>
        <fullName evidence="1">non-specific serine/threonine protein kinase</fullName>
        <ecNumber evidence="1">2.7.11.1</ecNumber>
    </recommendedName>
</protein>
<sequence>MPVLFSAGDRFAGFVIRTPLGLGGSSEVYLAEDGQGPVALKIMNSAASRSAAARTRFVHEFEIAVKLHHPNIVQMFAHGEFDGRLWSSHEYIDGTAAHGPAPRADPDPALVVAILTAIAHALDYAHVQGVLHLDVKPPNMLLSRLEPATAAESRALSEGGAFAPDPNTVARVKLSDFGTARRIDGSGPQLTPEGFIVGSLPYAAPELLCGGTLLPATDQYALACSAAELLTGQTPFPVMNRVRLADAQMSAEPPDISRRRPWIPGAVGSILRKCLAKDPARRYGTCAEPIRMIARALRDIDPADC</sequence>
<dbReference type="Gene3D" id="1.10.510.10">
    <property type="entry name" value="Transferase(Phosphotransferase) domain 1"/>
    <property type="match status" value="1"/>
</dbReference>
<dbReference type="InterPro" id="IPR011009">
    <property type="entry name" value="Kinase-like_dom_sf"/>
</dbReference>
<dbReference type="EMBL" id="WEGK01000008">
    <property type="protein sequence ID" value="MQY20839.1"/>
    <property type="molecule type" value="Genomic_DNA"/>
</dbReference>
<proteinExistence type="predicted"/>
<keyword evidence="4 7" id="KW-0547">Nucleotide-binding</keyword>
<dbReference type="InterPro" id="IPR017441">
    <property type="entry name" value="Protein_kinase_ATP_BS"/>
</dbReference>
<comment type="caution">
    <text evidence="9">The sequence shown here is derived from an EMBL/GenBank/DDBJ whole genome shotgun (WGS) entry which is preliminary data.</text>
</comment>
<keyword evidence="5 9" id="KW-0418">Kinase</keyword>
<keyword evidence="3 9" id="KW-0808">Transferase</keyword>
<dbReference type="CDD" id="cd14014">
    <property type="entry name" value="STKc_PknB_like"/>
    <property type="match status" value="1"/>
</dbReference>
<dbReference type="GO" id="GO:0005524">
    <property type="term" value="F:ATP binding"/>
    <property type="evidence" value="ECO:0007669"/>
    <property type="project" value="UniProtKB-UniRule"/>
</dbReference>
<evidence type="ECO:0000256" key="7">
    <source>
        <dbReference type="PROSITE-ProRule" id="PRU10141"/>
    </source>
</evidence>
<name>A0A7K0D528_9NOCA</name>
<keyword evidence="10" id="KW-1185">Reference proteome</keyword>
<dbReference type="Gene3D" id="3.30.200.20">
    <property type="entry name" value="Phosphorylase Kinase, domain 1"/>
    <property type="match status" value="1"/>
</dbReference>
<dbReference type="PANTHER" id="PTHR43289:SF6">
    <property type="entry name" value="SERINE_THREONINE-PROTEIN KINASE NEKL-3"/>
    <property type="match status" value="1"/>
</dbReference>
<dbReference type="PROSITE" id="PS00108">
    <property type="entry name" value="PROTEIN_KINASE_ST"/>
    <property type="match status" value="1"/>
</dbReference>
<dbReference type="AlphaFoldDB" id="A0A7K0D528"/>
<dbReference type="SMART" id="SM00220">
    <property type="entry name" value="S_TKc"/>
    <property type="match status" value="1"/>
</dbReference>
<dbReference type="SUPFAM" id="SSF56112">
    <property type="entry name" value="Protein kinase-like (PK-like)"/>
    <property type="match status" value="1"/>
</dbReference>
<gene>
    <name evidence="9" type="primary">pknJ</name>
    <name evidence="9" type="ORF">NRB20_39470</name>
</gene>
<dbReference type="PANTHER" id="PTHR43289">
    <property type="entry name" value="MITOGEN-ACTIVATED PROTEIN KINASE KINASE KINASE 20-RELATED"/>
    <property type="match status" value="1"/>
</dbReference>
<dbReference type="Proteomes" id="UP000438448">
    <property type="component" value="Unassembled WGS sequence"/>
</dbReference>